<dbReference type="EC" id="2.7.7.67" evidence="11"/>
<evidence type="ECO:0000256" key="7">
    <source>
        <dbReference type="ARBA" id="ARBA00023098"/>
    </source>
</evidence>
<evidence type="ECO:0000313" key="13">
    <source>
        <dbReference type="Proteomes" id="UP000009227"/>
    </source>
</evidence>
<proteinExistence type="inferred from homology"/>
<sequence length="179" mass="19636">MDIIGLVFTSFWYILPAYIANATACIFGGGTPLDLGKNFIDGRRLVGDGVTFKGTFSGVLCGTIAAILQGVILNLKIVNVPMVFYSNIFEYTFLGFLLSSGALFGDMVGSFIKRRLGIKQGNPAPILDQLNFVFGAILFTYPFSPIPLNMVITICIITPVIHLTSNIIAYKLKIKKVWW</sequence>
<feature type="transmembrane region" description="Helical" evidence="11">
    <location>
        <begin position="93"/>
        <end position="112"/>
    </location>
</feature>
<evidence type="ECO:0000256" key="2">
    <source>
        <dbReference type="ARBA" id="ARBA00022516"/>
    </source>
</evidence>
<evidence type="ECO:0000256" key="4">
    <source>
        <dbReference type="ARBA" id="ARBA00022692"/>
    </source>
</evidence>
<gene>
    <name evidence="11" type="primary">carS</name>
    <name evidence="12" type="ordered locus">Metig_0925</name>
</gene>
<keyword evidence="1 11" id="KW-1003">Cell membrane</keyword>
<feature type="transmembrane region" description="Helical" evidence="11">
    <location>
        <begin position="54"/>
        <end position="73"/>
    </location>
</feature>
<comment type="cofactor">
    <cofactor evidence="11">
        <name>Mg(2+)</name>
        <dbReference type="ChEBI" id="CHEBI:18420"/>
    </cofactor>
</comment>
<dbReference type="STRING" id="880724.Metig_0925"/>
<dbReference type="HOGENOM" id="CLU_105710_0_0_2"/>
<dbReference type="AlphaFoldDB" id="F6BDA7"/>
<dbReference type="UniPathway" id="UPA00940"/>
<evidence type="ECO:0000256" key="1">
    <source>
        <dbReference type="ARBA" id="ARBA00022475"/>
    </source>
</evidence>
<keyword evidence="9 11" id="KW-0594">Phospholipid biosynthesis</keyword>
<comment type="subcellular location">
    <subcellularLocation>
        <location evidence="11">Cell membrane</location>
        <topology evidence="11">Multi-pass membrane protein</topology>
    </subcellularLocation>
</comment>
<dbReference type="InterPro" id="IPR032690">
    <property type="entry name" value="CarS"/>
</dbReference>
<evidence type="ECO:0000313" key="12">
    <source>
        <dbReference type="EMBL" id="AEF96468.1"/>
    </source>
</evidence>
<dbReference type="PANTHER" id="PTHR39650:SF1">
    <property type="entry name" value="CDP-ARCHAEOL SYNTHASE"/>
    <property type="match status" value="1"/>
</dbReference>
<keyword evidence="5 11" id="KW-0460">Magnesium</keyword>
<keyword evidence="4 11" id="KW-0812">Transmembrane</keyword>
<evidence type="ECO:0000256" key="9">
    <source>
        <dbReference type="ARBA" id="ARBA00023209"/>
    </source>
</evidence>
<dbReference type="RefSeq" id="WP_013799070.1">
    <property type="nucleotide sequence ID" value="NC_015562.1"/>
</dbReference>
<dbReference type="GO" id="GO:0005886">
    <property type="term" value="C:plasma membrane"/>
    <property type="evidence" value="ECO:0007669"/>
    <property type="project" value="UniProtKB-SubCell"/>
</dbReference>
<evidence type="ECO:0000256" key="8">
    <source>
        <dbReference type="ARBA" id="ARBA00023136"/>
    </source>
</evidence>
<evidence type="ECO:0000256" key="5">
    <source>
        <dbReference type="ARBA" id="ARBA00022842"/>
    </source>
</evidence>
<keyword evidence="13" id="KW-1185">Reference proteome</keyword>
<dbReference type="HAMAP" id="MF_01117">
    <property type="entry name" value="CDP_archaeol_synth"/>
    <property type="match status" value="1"/>
</dbReference>
<comment type="similarity">
    <text evidence="11">Belongs to the CDP-archaeol synthase family.</text>
</comment>
<keyword evidence="10 11" id="KW-1208">Phospholipid metabolism</keyword>
<dbReference type="KEGG" id="mig:Metig_0925"/>
<comment type="catalytic activity">
    <reaction evidence="11">
        <text>2,3-bis-O-(geranylgeranyl)-sn-glycerol 1-phosphate + CTP + H(+) = CDP-2,3-bis-O-(geranylgeranyl)-sn-glycerol + diphosphate</text>
        <dbReference type="Rhea" id="RHEA:25690"/>
        <dbReference type="ChEBI" id="CHEBI:15378"/>
        <dbReference type="ChEBI" id="CHEBI:33019"/>
        <dbReference type="ChEBI" id="CHEBI:37563"/>
        <dbReference type="ChEBI" id="CHEBI:58837"/>
        <dbReference type="ChEBI" id="CHEBI:58838"/>
        <dbReference type="EC" id="2.7.7.67"/>
    </reaction>
</comment>
<dbReference type="GO" id="GO:0043338">
    <property type="term" value="F:CDP-2,3-bis-(O-geranylgeranyl)-sn-glycerol synthase activity"/>
    <property type="evidence" value="ECO:0007669"/>
    <property type="project" value="UniProtKB-EC"/>
</dbReference>
<dbReference type="Proteomes" id="UP000009227">
    <property type="component" value="Chromosome"/>
</dbReference>
<reference evidence="12 13" key="1">
    <citation type="submission" date="2011-05" db="EMBL/GenBank/DDBJ databases">
        <title>Complete sequence of Methanotorris igneus Kol 5.</title>
        <authorList>
            <consortium name="US DOE Joint Genome Institute"/>
            <person name="Lucas S."/>
            <person name="Han J."/>
            <person name="Lapidus A."/>
            <person name="Cheng J.-F."/>
            <person name="Goodwin L."/>
            <person name="Pitluck S."/>
            <person name="Peters L."/>
            <person name="Mikhailova N."/>
            <person name="Chertkov O."/>
            <person name="Han C."/>
            <person name="Tapia R."/>
            <person name="Land M."/>
            <person name="Hauser L."/>
            <person name="Kyrpides N."/>
            <person name="Ivanova N."/>
            <person name="Pagani I."/>
            <person name="Sieprawska-Lupa M."/>
            <person name="Whitman W."/>
            <person name="Woyke T."/>
        </authorList>
    </citation>
    <scope>NUCLEOTIDE SEQUENCE [LARGE SCALE GENOMIC DNA]</scope>
    <source>
        <strain evidence="13">DSM 5666 / JCM 11834 / Kol 5</strain>
    </source>
</reference>
<keyword evidence="8 11" id="KW-0472">Membrane</keyword>
<evidence type="ECO:0000256" key="10">
    <source>
        <dbReference type="ARBA" id="ARBA00023264"/>
    </source>
</evidence>
<protein>
    <recommendedName>
        <fullName evidence="11">CDP-archaeol synthase</fullName>
        <ecNumber evidence="11">2.7.7.67</ecNumber>
    </recommendedName>
    <alternativeName>
        <fullName evidence="11">CDP-2,3-bis-(O-geranylgeranyl)-sn-glycerol synthase</fullName>
    </alternativeName>
</protein>
<dbReference type="Pfam" id="PF01864">
    <property type="entry name" value="CarS-like"/>
    <property type="match status" value="1"/>
</dbReference>
<dbReference type="PANTHER" id="PTHR39650">
    <property type="entry name" value="CDP-ARCHAEOL SYNTHASE"/>
    <property type="match status" value="1"/>
</dbReference>
<dbReference type="EMBL" id="CP002737">
    <property type="protein sequence ID" value="AEF96468.1"/>
    <property type="molecule type" value="Genomic_DNA"/>
</dbReference>
<accession>F6BDA7</accession>
<dbReference type="GeneID" id="10643771"/>
<dbReference type="OrthoDB" id="45383at2157"/>
<name>F6BDA7_METIK</name>
<feature type="transmembrane region" description="Helical" evidence="11">
    <location>
        <begin position="12"/>
        <end position="33"/>
    </location>
</feature>
<keyword evidence="6 11" id="KW-1133">Transmembrane helix</keyword>
<keyword evidence="3 11" id="KW-0808">Transferase</keyword>
<evidence type="ECO:0000256" key="11">
    <source>
        <dbReference type="HAMAP-Rule" id="MF_01117"/>
    </source>
</evidence>
<dbReference type="GO" id="GO:0046474">
    <property type="term" value="P:glycerophospholipid biosynthetic process"/>
    <property type="evidence" value="ECO:0007669"/>
    <property type="project" value="UniProtKB-UniRule"/>
</dbReference>
<evidence type="ECO:0000256" key="3">
    <source>
        <dbReference type="ARBA" id="ARBA00022679"/>
    </source>
</evidence>
<dbReference type="InterPro" id="IPR002726">
    <property type="entry name" value="CarS_archaea"/>
</dbReference>
<organism evidence="13">
    <name type="scientific">Methanotorris igneus (strain DSM 5666 / JCM 11834 / Kol 5)</name>
    <dbReference type="NCBI Taxonomy" id="880724"/>
    <lineage>
        <taxon>Archaea</taxon>
        <taxon>Methanobacteriati</taxon>
        <taxon>Methanobacteriota</taxon>
        <taxon>Methanomada group</taxon>
        <taxon>Methanococci</taxon>
        <taxon>Methanococcales</taxon>
        <taxon>Methanocaldococcaceae</taxon>
        <taxon>Methanotorris</taxon>
    </lineage>
</organism>
<comment type="function">
    <text evidence="11">Catalyzes the formation of CDP-2,3-bis-(O-geranylgeranyl)-sn-glycerol (CDP-archaeol) from 2,3-bis-(O-geranylgeranyl)-sn-glycerol 1-phosphate (DGGGP) and CTP. This reaction is the third ether-bond-formation step in the biosynthesis of archaeal membrane lipids.</text>
</comment>
<comment type="pathway">
    <text evidence="11">Membrane lipid metabolism; glycerophospholipid metabolism.</text>
</comment>
<feature type="transmembrane region" description="Helical" evidence="11">
    <location>
        <begin position="150"/>
        <end position="170"/>
    </location>
</feature>
<keyword evidence="2 11" id="KW-0444">Lipid biosynthesis</keyword>
<keyword evidence="7 11" id="KW-0443">Lipid metabolism</keyword>
<dbReference type="NCBIfam" id="NF003114">
    <property type="entry name" value="PRK04032.1"/>
    <property type="match status" value="1"/>
</dbReference>
<evidence type="ECO:0000256" key="6">
    <source>
        <dbReference type="ARBA" id="ARBA00022989"/>
    </source>
</evidence>